<feature type="repeat" description="ANK" evidence="4">
    <location>
        <begin position="906"/>
        <end position="938"/>
    </location>
</feature>
<feature type="domain" description="TANC1/2-like AAA+ ATPase lid" evidence="7">
    <location>
        <begin position="219"/>
        <end position="303"/>
    </location>
</feature>
<dbReference type="PROSITE" id="PS50088">
    <property type="entry name" value="ANK_REPEAT"/>
    <property type="match status" value="16"/>
</dbReference>
<dbReference type="RefSeq" id="XP_002734762.1">
    <property type="nucleotide sequence ID" value="XM_002734716.2"/>
</dbReference>
<feature type="repeat" description="ANK" evidence="4">
    <location>
        <begin position="939"/>
        <end position="971"/>
    </location>
</feature>
<reference evidence="10" key="1">
    <citation type="submission" date="2025-08" db="UniProtKB">
        <authorList>
            <consortium name="RefSeq"/>
        </authorList>
    </citation>
    <scope>IDENTIFICATION</scope>
    <source>
        <tissue evidence="10">Testes</tissue>
    </source>
</reference>
<feature type="repeat" description="ANK" evidence="4">
    <location>
        <begin position="774"/>
        <end position="806"/>
    </location>
</feature>
<gene>
    <name evidence="10" type="primary">LOC100369716</name>
</gene>
<feature type="compositionally biased region" description="Polar residues" evidence="5">
    <location>
        <begin position="1082"/>
        <end position="1091"/>
    </location>
</feature>
<dbReference type="InterPro" id="IPR002110">
    <property type="entry name" value="Ankyrin_rpt"/>
</dbReference>
<dbReference type="InterPro" id="IPR058018">
    <property type="entry name" value="AAA_lid_TANC1/2"/>
</dbReference>
<feature type="repeat" description="ANK" evidence="4">
    <location>
        <begin position="873"/>
        <end position="905"/>
    </location>
</feature>
<dbReference type="Pfam" id="PF24883">
    <property type="entry name" value="NPHP3_N"/>
    <property type="match status" value="1"/>
</dbReference>
<feature type="repeat" description="ANK" evidence="4">
    <location>
        <begin position="840"/>
        <end position="872"/>
    </location>
</feature>
<organism evidence="9 10">
    <name type="scientific">Saccoglossus kowalevskii</name>
    <name type="common">Acorn worm</name>
    <dbReference type="NCBI Taxonomy" id="10224"/>
    <lineage>
        <taxon>Eukaryota</taxon>
        <taxon>Metazoa</taxon>
        <taxon>Hemichordata</taxon>
        <taxon>Enteropneusta</taxon>
        <taxon>Harrimaniidae</taxon>
        <taxon>Saccoglossus</taxon>
    </lineage>
</organism>
<evidence type="ECO:0000256" key="4">
    <source>
        <dbReference type="PROSITE-ProRule" id="PRU00023"/>
    </source>
</evidence>
<dbReference type="Pfam" id="PF12796">
    <property type="entry name" value="Ank_2"/>
    <property type="match status" value="4"/>
</dbReference>
<evidence type="ECO:0000313" key="9">
    <source>
        <dbReference type="Proteomes" id="UP000694865"/>
    </source>
</evidence>
<feature type="compositionally biased region" description="Low complexity" evidence="5">
    <location>
        <begin position="1119"/>
        <end position="1140"/>
    </location>
</feature>
<evidence type="ECO:0000256" key="3">
    <source>
        <dbReference type="ARBA" id="ARBA00023043"/>
    </source>
</evidence>
<feature type="repeat" description="ANK" evidence="4">
    <location>
        <begin position="1005"/>
        <end position="1037"/>
    </location>
</feature>
<keyword evidence="1" id="KW-0597">Phosphoprotein</keyword>
<dbReference type="Pfam" id="PF00023">
    <property type="entry name" value="Ank"/>
    <property type="match status" value="2"/>
</dbReference>
<feature type="repeat" description="ANK" evidence="4">
    <location>
        <begin position="674"/>
        <end position="707"/>
    </location>
</feature>
<dbReference type="SMART" id="SM00248">
    <property type="entry name" value="ANK"/>
    <property type="match status" value="19"/>
</dbReference>
<dbReference type="Pfam" id="PF25520">
    <property type="entry name" value="AAA_lid_TANC1"/>
    <property type="match status" value="1"/>
</dbReference>
<dbReference type="InterPro" id="IPR036770">
    <property type="entry name" value="Ankyrin_rpt-contain_sf"/>
</dbReference>
<dbReference type="PANTHER" id="PTHR24141:SF1">
    <property type="entry name" value="2-5A-DEPENDENT RIBONUCLEASE"/>
    <property type="match status" value="1"/>
</dbReference>
<dbReference type="Gene3D" id="1.25.40.20">
    <property type="entry name" value="Ankyrin repeat-containing domain"/>
    <property type="match status" value="7"/>
</dbReference>
<dbReference type="Pfam" id="PF13637">
    <property type="entry name" value="Ank_4"/>
    <property type="match status" value="3"/>
</dbReference>
<feature type="repeat" description="ANK" evidence="4">
    <location>
        <begin position="972"/>
        <end position="1004"/>
    </location>
</feature>
<evidence type="ECO:0000259" key="6">
    <source>
        <dbReference type="Pfam" id="PF24883"/>
    </source>
</evidence>
<feature type="repeat" description="ANK" evidence="4">
    <location>
        <begin position="542"/>
        <end position="574"/>
    </location>
</feature>
<dbReference type="SUPFAM" id="SSF52540">
    <property type="entry name" value="P-loop containing nucleoside triphosphate hydrolases"/>
    <property type="match status" value="1"/>
</dbReference>
<keyword evidence="3 4" id="KW-0040">ANK repeat</keyword>
<dbReference type="SUPFAM" id="SSF48403">
    <property type="entry name" value="Ankyrin repeat"/>
    <property type="match status" value="2"/>
</dbReference>
<dbReference type="InterPro" id="IPR058056">
    <property type="entry name" value="WH_TANC1/2"/>
</dbReference>
<feature type="repeat" description="ANK" evidence="4">
    <location>
        <begin position="708"/>
        <end position="740"/>
    </location>
</feature>
<feature type="repeat" description="ANK" evidence="4">
    <location>
        <begin position="575"/>
        <end position="607"/>
    </location>
</feature>
<feature type="repeat" description="ANK" evidence="4">
    <location>
        <begin position="509"/>
        <end position="541"/>
    </location>
</feature>
<dbReference type="GeneID" id="100369716"/>
<evidence type="ECO:0000259" key="7">
    <source>
        <dbReference type="Pfam" id="PF25520"/>
    </source>
</evidence>
<feature type="repeat" description="ANK" evidence="4">
    <location>
        <begin position="641"/>
        <end position="673"/>
    </location>
</feature>
<evidence type="ECO:0000259" key="8">
    <source>
        <dbReference type="Pfam" id="PF25521"/>
    </source>
</evidence>
<feature type="domain" description="Nephrocystin 3-like N-terminal" evidence="6">
    <location>
        <begin position="32"/>
        <end position="161"/>
    </location>
</feature>
<dbReference type="InterPro" id="IPR027417">
    <property type="entry name" value="P-loop_NTPase"/>
</dbReference>
<feature type="compositionally biased region" description="Basic residues" evidence="5">
    <location>
        <begin position="1204"/>
        <end position="1215"/>
    </location>
</feature>
<keyword evidence="2" id="KW-0677">Repeat</keyword>
<feature type="domain" description="TANC1/2-like winged helix" evidence="8">
    <location>
        <begin position="304"/>
        <end position="433"/>
    </location>
</feature>
<feature type="region of interest" description="Disordered" evidence="5">
    <location>
        <begin position="1062"/>
        <end position="1152"/>
    </location>
</feature>
<evidence type="ECO:0000256" key="5">
    <source>
        <dbReference type="SAM" id="MobiDB-lite"/>
    </source>
</evidence>
<dbReference type="InterPro" id="IPR056884">
    <property type="entry name" value="NPHP3-like_N"/>
</dbReference>
<dbReference type="Pfam" id="PF25521">
    <property type="entry name" value="WHD_TANC1"/>
    <property type="match status" value="1"/>
</dbReference>
<feature type="region of interest" description="Disordered" evidence="5">
    <location>
        <begin position="1196"/>
        <end position="1252"/>
    </location>
</feature>
<dbReference type="PROSITE" id="PS50297">
    <property type="entry name" value="ANK_REP_REGION"/>
    <property type="match status" value="14"/>
</dbReference>
<evidence type="ECO:0000256" key="2">
    <source>
        <dbReference type="ARBA" id="ARBA00022737"/>
    </source>
</evidence>
<feature type="compositionally biased region" description="Low complexity" evidence="5">
    <location>
        <begin position="1099"/>
        <end position="1109"/>
    </location>
</feature>
<feature type="repeat" description="ANK" evidence="4">
    <location>
        <begin position="807"/>
        <end position="839"/>
    </location>
</feature>
<name>A0ABM0GPZ3_SACKO</name>
<sequence length="1369" mass="150216">MAQQCMLEGKRFYCREWAFQKLFHCLESRPTSKTCGTLIMGGPGSGKTALSAEIVWSTSNHGKQRTLSRRVLGFHFCQAHDNETLSVSTFILGLVAQLSRSNLLHGYEDKIRDPSVQAVLEPSECGRNPDEAFKKGVLLPLLALSPPQRYCFILVDSIDEGYVEPSGSRSAGGGSRTIAELLANNHELFPPWLLLVCTARRQSKNVTRMFTGFRKISLDDLRKSHVVRDVQQYILCRLDREENLRQHLSRETAEMLNQLHIKSNGCFMYLEKVLDGVAENFISLRDISEIPGTLNGLYLWLCQRLFVRKQFAKIQPILNVMLAAKRPVTDLQLYAAARTRNTGLAQDEFDRRLEMMTKILVKRKDNTRIIFHHSFAEWLLDVKHCTHKYLCNTADGHAMLAMKYTCNAAELTPVAVQSFAEHLLDAHLCPPLEPYHLALWLVWAGTPLQDALLSSTPKNQDVLKLLVDAGSTVISLDENAMALQEALEKEECIRNLLDNGAVVNNKDSNGRTLLANAAYCGNLNVVKLLLSRNADIEAIDKNGQTPLNLASRQGHSEIVNCLLDHSAKVDHTDHEGWTALRSAAWAGHTDAVVSLLNAGADVDAADGDQRTALRAASWGGHDDIVISLLQHGASVNKVDKEGRTALIAAAYMGHTEIVDHLLDHGAEIDHKDSDGRSALSVASSSKGHSEVVSMLIERGSAVELQDNDGMTPLLVASYEGHHEIAELLLEGDADVEHADNNGRTSLLAAASMGHAKVVNVLLFWGAAVDPIDAEGRTVLFIAAAQGNCDVVRMLLDRGLDEMHRDNAGMTPLHMAALEGKEDACDVLLEQGARANEVDNDGRTALVLAAQEGHLEAVKVLLDFGAKIDHVSHDGRNSLRTSAIEGHKEVVHHLICRGSNVNYKDGEGRTTLYMLALENRLEMAEYLLENDAYVECTDTEGRTPLHVAAWQGHTEMVELLLKHHAKVNSTDNDQRTALQSAAWQGNDDIVKVLLEKGATVDHTCNQGATALCIAAQEGHVEVLHALLQHGADANHADQFGRTAIRVAIKGNHDGVIKLLENWGVSNPLRPSGSRSDPVRRTASIPSTSSNGMQGNGAIMSSSSTETSPDSTIDKRKSMASNISSKSSSNLTSTSTNLSSFTFPPPPTEAPPGLSFTEQIQQHTVVVPQPEKSNSQENVRPEPPRNLLLHCHTLPERGTVNVPISRAKKHSLKKSKKSSSSPPQQFSPTHTGHLASKQHPVMQKPPSPEHRPRNLIQLGMPHTITDHIIMGRKSSLPSGVSLQDAHLHQVLNTKPHMSPEPKLKRNGIVTNPNFSSMLKQSSYYKSDTLTKHGIINNGNSDSSNSTLDYKQNLKRTEITSTHNGFKKETPL</sequence>
<feature type="repeat" description="ANK" evidence="4">
    <location>
        <begin position="741"/>
        <end position="773"/>
    </location>
</feature>
<dbReference type="PANTHER" id="PTHR24141">
    <property type="entry name" value="2-5A-DEPENDENT RIBONUCLEASE"/>
    <property type="match status" value="1"/>
</dbReference>
<proteinExistence type="predicted"/>
<dbReference type="Proteomes" id="UP000694865">
    <property type="component" value="Unplaced"/>
</dbReference>
<accession>A0ABM0GPZ3</accession>
<evidence type="ECO:0000313" key="10">
    <source>
        <dbReference type="RefSeq" id="XP_002734762.1"/>
    </source>
</evidence>
<keyword evidence="9" id="KW-1185">Reference proteome</keyword>
<dbReference type="PRINTS" id="PR01415">
    <property type="entry name" value="ANKYRIN"/>
</dbReference>
<feature type="repeat" description="ANK" evidence="4">
    <location>
        <begin position="608"/>
        <end position="640"/>
    </location>
</feature>
<protein>
    <submittedName>
        <fullName evidence="10">Ankyrin repeat domain-containing protein 50-like</fullName>
    </submittedName>
</protein>
<evidence type="ECO:0000256" key="1">
    <source>
        <dbReference type="ARBA" id="ARBA00022553"/>
    </source>
</evidence>